<evidence type="ECO:0000256" key="2">
    <source>
        <dbReference type="SAM" id="Phobius"/>
    </source>
</evidence>
<sequence length="665" mass="77157">MRNWFKKTNAHIFIFSIILFIGINYAFIYMKFPPFIKGFKFNSIQDFRLIPLNNKIIIFAYSIIISITIISITRLFFKFRSLSKEIVNTKNYLLEKQNKNIDEEFMDIDGYFNKVKHLKTAWKQFEKTIRSIKISAAGEEKNKYLATIESEYFFNENLLENKYNYRLYNYFPQALIAIGIFGTFLGLVLGLNGLNLETSETTQESIRILIDGVKLSFVTSLYGVSHSILLTFYKRWLLGNIENKIYSLAGIINSLFPKNTQDDGVKELHFELERQTSSLESLATNLAEVLDEKISNSMEKNFKPLLEKLVDSVEASQNNNQEVINSILENTGEIISSATKDELENLTTSLNGVTQRNEKLFNNLGNSIDKIEDLISNQEKIINQTNKSASNVKETNSSILEISDELENVMQGFSNFSEKQQTSFNDFSKMLEDMNDYMEQQSKMNKMISLTFEENLKVSNAQKEIYQDLNSTSKNLNTFNTQFSSTLKKLDNNLNKFEELSANINSNYTDTIEKVDSHYNKINDSLEIATNKFDKAVNTLQEEIITNLNDINDKYNKITSELNEFSNNSSKIIDRFEQFSQVEKSTQEIWSSYQDSFDDLNNEINSGVNDYTNAVRKRTNELLSDYDNQLGSTIEKFYDLIERLNDSIDEMNDFLYEWDNQQRRN</sequence>
<proteinExistence type="predicted"/>
<dbReference type="EMBL" id="FNEH01000005">
    <property type="protein sequence ID" value="SDI37607.1"/>
    <property type="molecule type" value="Genomic_DNA"/>
</dbReference>
<feature type="transmembrane region" description="Helical" evidence="2">
    <location>
        <begin position="12"/>
        <end position="30"/>
    </location>
</feature>
<evidence type="ECO:0000313" key="4">
    <source>
        <dbReference type="Proteomes" id="UP000198945"/>
    </source>
</evidence>
<keyword evidence="2" id="KW-0472">Membrane</keyword>
<feature type="transmembrane region" description="Helical" evidence="2">
    <location>
        <begin position="56"/>
        <end position="77"/>
    </location>
</feature>
<accession>A0A1G8K2L0</accession>
<dbReference type="Gene3D" id="1.20.5.1230">
    <property type="entry name" value="Apolipoprotein A-I"/>
    <property type="match status" value="1"/>
</dbReference>
<keyword evidence="2" id="KW-1133">Transmembrane helix</keyword>
<dbReference type="NCBIfam" id="NF033915">
    <property type="entry name" value="antiphage_ZorA_2"/>
    <property type="match status" value="1"/>
</dbReference>
<feature type="transmembrane region" description="Helical" evidence="2">
    <location>
        <begin position="174"/>
        <end position="195"/>
    </location>
</feature>
<keyword evidence="2" id="KW-0812">Transmembrane</keyword>
<reference evidence="3 4" key="1">
    <citation type="submission" date="2016-10" db="EMBL/GenBank/DDBJ databases">
        <authorList>
            <person name="de Groot N.N."/>
        </authorList>
    </citation>
    <scope>NUCLEOTIDE SEQUENCE [LARGE SCALE GENOMIC DNA]</scope>
    <source>
        <strain evidence="3 4">WG7</strain>
    </source>
</reference>
<feature type="coiled-coil region" evidence="1">
    <location>
        <begin position="480"/>
        <end position="507"/>
    </location>
</feature>
<gene>
    <name evidence="3" type="ORF">SAMN04515654_10569</name>
</gene>
<dbReference type="AlphaFoldDB" id="A0A1G8K2L0"/>
<name>A0A1G8K2L0_9FIRM</name>
<protein>
    <submittedName>
        <fullName evidence="3">Methyl-accepting chemotaxis protein</fullName>
    </submittedName>
</protein>
<organism evidence="3 4">
    <name type="scientific">Halanaerobium congolense</name>
    <dbReference type="NCBI Taxonomy" id="54121"/>
    <lineage>
        <taxon>Bacteria</taxon>
        <taxon>Bacillati</taxon>
        <taxon>Bacillota</taxon>
        <taxon>Clostridia</taxon>
        <taxon>Halanaerobiales</taxon>
        <taxon>Halanaerobiaceae</taxon>
        <taxon>Halanaerobium</taxon>
    </lineage>
</organism>
<keyword evidence="1" id="KW-0175">Coiled coil</keyword>
<dbReference type="Proteomes" id="UP000198945">
    <property type="component" value="Unassembled WGS sequence"/>
</dbReference>
<dbReference type="SUPFAM" id="SSF58104">
    <property type="entry name" value="Methyl-accepting chemotaxis protein (MCP) signaling domain"/>
    <property type="match status" value="1"/>
</dbReference>
<evidence type="ECO:0000313" key="3">
    <source>
        <dbReference type="EMBL" id="SDI37607.1"/>
    </source>
</evidence>
<dbReference type="RefSeq" id="WP_089716533.1">
    <property type="nucleotide sequence ID" value="NZ_FNEH01000005.1"/>
</dbReference>
<evidence type="ECO:0000256" key="1">
    <source>
        <dbReference type="SAM" id="Coils"/>
    </source>
</evidence>